<dbReference type="GO" id="GO:0016020">
    <property type="term" value="C:membrane"/>
    <property type="evidence" value="ECO:0007669"/>
    <property type="project" value="UniProtKB-SubCell"/>
</dbReference>
<organism evidence="9 10">
    <name type="scientific">Cherax quadricarinatus</name>
    <name type="common">Australian red claw crayfish</name>
    <dbReference type="NCBI Taxonomy" id="27406"/>
    <lineage>
        <taxon>Eukaryota</taxon>
        <taxon>Metazoa</taxon>
        <taxon>Ecdysozoa</taxon>
        <taxon>Arthropoda</taxon>
        <taxon>Crustacea</taxon>
        <taxon>Multicrustacea</taxon>
        <taxon>Malacostraca</taxon>
        <taxon>Eumalacostraca</taxon>
        <taxon>Eucarida</taxon>
        <taxon>Decapoda</taxon>
        <taxon>Pleocyemata</taxon>
        <taxon>Astacidea</taxon>
        <taxon>Parastacoidea</taxon>
        <taxon>Parastacidae</taxon>
        <taxon>Cherax</taxon>
    </lineage>
</organism>
<sequence length="560" mass="63364">MSPMATMKEPQDTEKLINEKRVGEDSRMEGSTGQESDTTMTSSGTSLAAAKEFIIKEVAKLKWLTCCQMVLLVLSVLLVVLSVAMLTGCFHAIISCILHSRLEVVEGSEAYDMWKVTPIPMLLKMYLFNLTNPEQFKNGKKPILQECGPYVWREYHEKVNVTFNSNNTVSYLQQRWWVWDQQLSGKNTQDDLIFSLNTIPVSAVWAVRDEEIYLAVLNRMFNDLGEKLVISATVNELVFSGVKDPMLDWLQKEVVAKNGSYHFLLNIIGTNSAIVSFDKFAWFYKRNMSRDYDGLFNMKTGADSLTNLGMIDWWNKKHQTPFFSPPCNQVSGSAGEFFPPGSNNDHLVVFSSDLCMGMELFFKETTFSRGVYANRFWGTNQTFANGSIVPGKECYCVKGTCAPTGLLNAESCRMGAPAFISFPHFVNGDPFLLEGVTGLAPNLAKHAFILDIIPELGVPLRVAARLQINMHVLPYPGHKMMHFDRIDILRSVPDVYLPTLWFEVLAEMTPEMASKMSIVLYIIKSPITNVIIWWTLLTLALMVIMLVITLHYKRVGRRRL</sequence>
<dbReference type="PANTHER" id="PTHR11923">
    <property type="entry name" value="SCAVENGER RECEPTOR CLASS B TYPE-1 SR-B1"/>
    <property type="match status" value="1"/>
</dbReference>
<keyword evidence="6" id="KW-0325">Glycoprotein</keyword>
<keyword evidence="10" id="KW-1185">Reference proteome</keyword>
<protein>
    <submittedName>
        <fullName evidence="9">Uncharacterized protein</fullName>
    </submittedName>
</protein>
<evidence type="ECO:0000313" key="10">
    <source>
        <dbReference type="Proteomes" id="UP001445076"/>
    </source>
</evidence>
<evidence type="ECO:0000256" key="3">
    <source>
        <dbReference type="ARBA" id="ARBA00022692"/>
    </source>
</evidence>
<name>A0AAW0XLH1_CHEQU</name>
<comment type="subcellular location">
    <subcellularLocation>
        <location evidence="1">Membrane</location>
    </subcellularLocation>
</comment>
<dbReference type="AlphaFoldDB" id="A0AAW0XLH1"/>
<dbReference type="GO" id="GO:0005737">
    <property type="term" value="C:cytoplasm"/>
    <property type="evidence" value="ECO:0007669"/>
    <property type="project" value="TreeGrafter"/>
</dbReference>
<reference evidence="9 10" key="1">
    <citation type="journal article" date="2024" name="BMC Genomics">
        <title>Genome assembly of redclaw crayfish (Cherax quadricarinatus) provides insights into its immune adaptation and hypoxia tolerance.</title>
        <authorList>
            <person name="Liu Z."/>
            <person name="Zheng J."/>
            <person name="Li H."/>
            <person name="Fang K."/>
            <person name="Wang S."/>
            <person name="He J."/>
            <person name="Zhou D."/>
            <person name="Weng S."/>
            <person name="Chi M."/>
            <person name="Gu Z."/>
            <person name="He J."/>
            <person name="Li F."/>
            <person name="Wang M."/>
        </authorList>
    </citation>
    <scope>NUCLEOTIDE SEQUENCE [LARGE SCALE GENOMIC DNA]</scope>
    <source>
        <strain evidence="9">ZL_2023a</strain>
    </source>
</reference>
<feature type="compositionally biased region" description="Basic and acidic residues" evidence="7">
    <location>
        <begin position="9"/>
        <end position="28"/>
    </location>
</feature>
<evidence type="ECO:0000313" key="9">
    <source>
        <dbReference type="EMBL" id="KAK8740322.1"/>
    </source>
</evidence>
<feature type="transmembrane region" description="Helical" evidence="8">
    <location>
        <begin position="531"/>
        <end position="552"/>
    </location>
</feature>
<evidence type="ECO:0000256" key="1">
    <source>
        <dbReference type="ARBA" id="ARBA00004370"/>
    </source>
</evidence>
<feature type="compositionally biased region" description="Polar residues" evidence="7">
    <location>
        <begin position="29"/>
        <end position="43"/>
    </location>
</feature>
<feature type="region of interest" description="Disordered" evidence="7">
    <location>
        <begin position="1"/>
        <end position="43"/>
    </location>
</feature>
<dbReference type="GO" id="GO:0005044">
    <property type="term" value="F:scavenger receptor activity"/>
    <property type="evidence" value="ECO:0007669"/>
    <property type="project" value="TreeGrafter"/>
</dbReference>
<proteinExistence type="inferred from homology"/>
<feature type="transmembrane region" description="Helical" evidence="8">
    <location>
        <begin position="70"/>
        <end position="94"/>
    </location>
</feature>
<comment type="similarity">
    <text evidence="2">Belongs to the CD36 family.</text>
</comment>
<keyword evidence="5 8" id="KW-0472">Membrane</keyword>
<evidence type="ECO:0000256" key="2">
    <source>
        <dbReference type="ARBA" id="ARBA00010532"/>
    </source>
</evidence>
<dbReference type="Proteomes" id="UP001445076">
    <property type="component" value="Unassembled WGS sequence"/>
</dbReference>
<dbReference type="Pfam" id="PF01130">
    <property type="entry name" value="CD36"/>
    <property type="match status" value="1"/>
</dbReference>
<evidence type="ECO:0000256" key="6">
    <source>
        <dbReference type="ARBA" id="ARBA00023180"/>
    </source>
</evidence>
<accession>A0AAW0XLH1</accession>
<dbReference type="EMBL" id="JARKIK010000033">
    <property type="protein sequence ID" value="KAK8740322.1"/>
    <property type="molecule type" value="Genomic_DNA"/>
</dbReference>
<gene>
    <name evidence="9" type="ORF">OTU49_002851</name>
</gene>
<evidence type="ECO:0000256" key="5">
    <source>
        <dbReference type="ARBA" id="ARBA00023136"/>
    </source>
</evidence>
<comment type="caution">
    <text evidence="9">The sequence shown here is derived from an EMBL/GenBank/DDBJ whole genome shotgun (WGS) entry which is preliminary data.</text>
</comment>
<evidence type="ECO:0000256" key="4">
    <source>
        <dbReference type="ARBA" id="ARBA00022989"/>
    </source>
</evidence>
<evidence type="ECO:0000256" key="8">
    <source>
        <dbReference type="SAM" id="Phobius"/>
    </source>
</evidence>
<dbReference type="PANTHER" id="PTHR11923:SF93">
    <property type="entry name" value="GH07959P-RELATED"/>
    <property type="match status" value="1"/>
</dbReference>
<keyword evidence="3 8" id="KW-0812">Transmembrane</keyword>
<evidence type="ECO:0000256" key="7">
    <source>
        <dbReference type="SAM" id="MobiDB-lite"/>
    </source>
</evidence>
<keyword evidence="4 8" id="KW-1133">Transmembrane helix</keyword>
<dbReference type="PRINTS" id="PR01609">
    <property type="entry name" value="CD36FAMILY"/>
</dbReference>
<dbReference type="InterPro" id="IPR002159">
    <property type="entry name" value="CD36_fam"/>
</dbReference>